<evidence type="ECO:0000313" key="1">
    <source>
        <dbReference type="EMBL" id="AHE67838.1"/>
    </source>
</evidence>
<dbReference type="AlphaFoldDB" id="W0BBE5"/>
<dbReference type="Proteomes" id="UP000018838">
    <property type="component" value="Chromosome"/>
</dbReference>
<organism evidence="1 2">
    <name type="scientific">Legionella oakridgensis ATCC 33761 = DSM 21215</name>
    <dbReference type="NCBI Taxonomy" id="1268635"/>
    <lineage>
        <taxon>Bacteria</taxon>
        <taxon>Pseudomonadati</taxon>
        <taxon>Pseudomonadota</taxon>
        <taxon>Gammaproteobacteria</taxon>
        <taxon>Legionellales</taxon>
        <taxon>Legionellaceae</taxon>
        <taxon>Legionella</taxon>
    </lineage>
</organism>
<name>W0BBE5_9GAMM</name>
<protein>
    <submittedName>
        <fullName evidence="1">Uncharacterized protein</fullName>
    </submittedName>
</protein>
<gene>
    <name evidence="1" type="ORF">Loa_02296</name>
</gene>
<accession>W0BBE5</accession>
<dbReference type="KEGG" id="lok:Loa_02296"/>
<dbReference type="HOGENOM" id="CLU_3404190_0_0_6"/>
<evidence type="ECO:0000313" key="2">
    <source>
        <dbReference type="Proteomes" id="UP000018838"/>
    </source>
</evidence>
<proteinExistence type="predicted"/>
<dbReference type="EMBL" id="CP004006">
    <property type="protein sequence ID" value="AHE67838.1"/>
    <property type="molecule type" value="Genomic_DNA"/>
</dbReference>
<sequence>MRLQPGKHWKVFQAETKQELVAIKIKGKDH</sequence>
<reference evidence="1 2" key="1">
    <citation type="journal article" date="2013" name="Int. J. Med. Microbiol.">
        <title>Legionella oakridgensis ATCC 33761 genome sequence and phenotypic characterization reveals its replication capacity in amoebae.</title>
        <authorList>
            <person name="Brzuszkiewicz E."/>
            <person name="Schulz T."/>
            <person name="Rydzewski K."/>
            <person name="Daniel R."/>
            <person name="Gillmaier N."/>
            <person name="Dittmann C."/>
            <person name="Holland G."/>
            <person name="Schunder E."/>
            <person name="Lautner M."/>
            <person name="Eisenreich W."/>
            <person name="Luck C."/>
            <person name="Heuner K."/>
        </authorList>
    </citation>
    <scope>NUCLEOTIDE SEQUENCE [LARGE SCALE GENOMIC DNA]</scope>
    <source>
        <strain>OR-10</strain>
        <strain evidence="2">ATCC 33761</strain>
    </source>
</reference>
<keyword evidence="2" id="KW-1185">Reference proteome</keyword>